<dbReference type="Proteomes" id="UP000545507">
    <property type="component" value="Unassembled WGS sequence"/>
</dbReference>
<dbReference type="SUPFAM" id="SSF52151">
    <property type="entry name" value="FabD/lysophospholipase-like"/>
    <property type="match status" value="1"/>
</dbReference>
<evidence type="ECO:0000259" key="5">
    <source>
        <dbReference type="PROSITE" id="PS51635"/>
    </source>
</evidence>
<dbReference type="Gene3D" id="3.40.1090.10">
    <property type="entry name" value="Cytosolic phospholipase A2 catalytic domain"/>
    <property type="match status" value="2"/>
</dbReference>
<dbReference type="PANTHER" id="PTHR14226:SF57">
    <property type="entry name" value="BLR7027 PROTEIN"/>
    <property type="match status" value="1"/>
</dbReference>
<dbReference type="PROSITE" id="PS51635">
    <property type="entry name" value="PNPLA"/>
    <property type="match status" value="1"/>
</dbReference>
<evidence type="ECO:0000256" key="1">
    <source>
        <dbReference type="ARBA" id="ARBA00022801"/>
    </source>
</evidence>
<reference evidence="6 7" key="1">
    <citation type="submission" date="2019-09" db="EMBL/GenBank/DDBJ databases">
        <title>Hydrogenophaga aromatica sp. nov., isolated from a para-xylene-degrading enrichment culture.</title>
        <authorList>
            <person name="Tancsics A."/>
            <person name="Banerjee S."/>
        </authorList>
    </citation>
    <scope>NUCLEOTIDE SEQUENCE [LARGE SCALE GENOMIC DNA]</scope>
    <source>
        <strain evidence="6 7">D2P1</strain>
    </source>
</reference>
<feature type="short sequence motif" description="DGA/G" evidence="4">
    <location>
        <begin position="227"/>
        <end position="229"/>
    </location>
</feature>
<evidence type="ECO:0000256" key="3">
    <source>
        <dbReference type="ARBA" id="ARBA00023098"/>
    </source>
</evidence>
<organism evidence="6 7">
    <name type="scientific">Hydrogenophaga aromaticivorans</name>
    <dbReference type="NCBI Taxonomy" id="2610898"/>
    <lineage>
        <taxon>Bacteria</taxon>
        <taxon>Pseudomonadati</taxon>
        <taxon>Pseudomonadota</taxon>
        <taxon>Betaproteobacteria</taxon>
        <taxon>Burkholderiales</taxon>
        <taxon>Comamonadaceae</taxon>
        <taxon>Hydrogenophaga</taxon>
    </lineage>
</organism>
<evidence type="ECO:0000313" key="7">
    <source>
        <dbReference type="Proteomes" id="UP000545507"/>
    </source>
</evidence>
<accession>A0A7Y8KYZ0</accession>
<feature type="active site" description="Proton acceptor" evidence="4">
    <location>
        <position position="227"/>
    </location>
</feature>
<dbReference type="PANTHER" id="PTHR14226">
    <property type="entry name" value="NEUROPATHY TARGET ESTERASE/SWISS CHEESE D.MELANOGASTER"/>
    <property type="match status" value="1"/>
</dbReference>
<keyword evidence="7" id="KW-1185">Reference proteome</keyword>
<evidence type="ECO:0000313" key="6">
    <source>
        <dbReference type="EMBL" id="NWF47504.1"/>
    </source>
</evidence>
<keyword evidence="2 4" id="KW-0442">Lipid degradation</keyword>
<keyword evidence="3 4" id="KW-0443">Lipid metabolism</keyword>
<dbReference type="InterPro" id="IPR050301">
    <property type="entry name" value="NTE"/>
</dbReference>
<dbReference type="Pfam" id="PF01734">
    <property type="entry name" value="Patatin"/>
    <property type="match status" value="1"/>
</dbReference>
<dbReference type="EMBL" id="VYGV01000016">
    <property type="protein sequence ID" value="NWF47504.1"/>
    <property type="molecule type" value="Genomic_DNA"/>
</dbReference>
<dbReference type="GO" id="GO:0016787">
    <property type="term" value="F:hydrolase activity"/>
    <property type="evidence" value="ECO:0007669"/>
    <property type="project" value="UniProtKB-UniRule"/>
</dbReference>
<dbReference type="RefSeq" id="WP_177137375.1">
    <property type="nucleotide sequence ID" value="NZ_VYGV01000016.1"/>
</dbReference>
<keyword evidence="1 4" id="KW-0378">Hydrolase</keyword>
<dbReference type="GO" id="GO:0016042">
    <property type="term" value="P:lipid catabolic process"/>
    <property type="evidence" value="ECO:0007669"/>
    <property type="project" value="UniProtKB-UniRule"/>
</dbReference>
<sequence>MTTTRKVHRSSAARKTRPRLALALAGGGPLGAIYEIGALCALDDSLQGIDFNGCDHYVGVSAGGFIAAGLANGLTPRQLCEAFIEDRPTDENFDTAWLIKPAWAELGGRLQRLPGLLGSALWAWAAQGKPLTQALERLGAALPTGVFDNEDIHRQVERLFSREGRSNDFRQLRARLTLVATELDTGDAAPFGRPGWDHVPISRAIQASAALPGLFPPVVIDGKHYVDGALKKTLHATVALDEGVDLLICLNPLVPFRAGPHAEPTASGQQRIPSLIEGGLPTVMSQTFRSMIHSRLELGFKQYERSYPDTDIVLIEPDQRDAELFFANTFSYRQRRELAEHAYQQTRQMLRDRQAQLAPKLQRHGIRIDQAALDDTERHLLRPVPPAADRPTTRAVERLHATLDQLQQQLSRRPARA</sequence>
<dbReference type="AlphaFoldDB" id="A0A7Y8KYZ0"/>
<name>A0A7Y8KYZ0_9BURK</name>
<proteinExistence type="predicted"/>
<comment type="caution">
    <text evidence="6">The sequence shown here is derived from an EMBL/GenBank/DDBJ whole genome shotgun (WGS) entry which is preliminary data.</text>
</comment>
<evidence type="ECO:0000256" key="2">
    <source>
        <dbReference type="ARBA" id="ARBA00022963"/>
    </source>
</evidence>
<feature type="short sequence motif" description="GXSXG" evidence="4">
    <location>
        <begin position="59"/>
        <end position="63"/>
    </location>
</feature>
<gene>
    <name evidence="6" type="ORF">F3K02_19950</name>
</gene>
<dbReference type="InterPro" id="IPR016035">
    <property type="entry name" value="Acyl_Trfase/lysoPLipase"/>
</dbReference>
<dbReference type="InterPro" id="IPR002641">
    <property type="entry name" value="PNPLA_dom"/>
</dbReference>
<protein>
    <submittedName>
        <fullName evidence="6">Patatin family protein</fullName>
    </submittedName>
</protein>
<evidence type="ECO:0000256" key="4">
    <source>
        <dbReference type="PROSITE-ProRule" id="PRU01161"/>
    </source>
</evidence>
<comment type="caution">
    <text evidence="4">Lacks conserved residue(s) required for the propagation of feature annotation.</text>
</comment>
<feature type="active site" description="Nucleophile" evidence="4">
    <location>
        <position position="61"/>
    </location>
</feature>
<feature type="domain" description="PNPLA" evidence="5">
    <location>
        <begin position="23"/>
        <end position="240"/>
    </location>
</feature>